<evidence type="ECO:0000256" key="1">
    <source>
        <dbReference type="SAM" id="MobiDB-lite"/>
    </source>
</evidence>
<proteinExistence type="predicted"/>
<gene>
    <name evidence="2" type="ORF">LVIROSA_LOCUS18663</name>
</gene>
<reference evidence="2 3" key="1">
    <citation type="submission" date="2022-01" db="EMBL/GenBank/DDBJ databases">
        <authorList>
            <person name="Xiong W."/>
            <person name="Schranz E."/>
        </authorList>
    </citation>
    <scope>NUCLEOTIDE SEQUENCE [LARGE SCALE GENOMIC DNA]</scope>
</reference>
<feature type="compositionally biased region" description="Low complexity" evidence="1">
    <location>
        <begin position="131"/>
        <end position="143"/>
    </location>
</feature>
<evidence type="ECO:0000313" key="3">
    <source>
        <dbReference type="Proteomes" id="UP001157418"/>
    </source>
</evidence>
<dbReference type="AlphaFoldDB" id="A0AAU9MZZ4"/>
<protein>
    <submittedName>
        <fullName evidence="2">Uncharacterized protein</fullName>
    </submittedName>
</protein>
<feature type="region of interest" description="Disordered" evidence="1">
    <location>
        <begin position="304"/>
        <end position="354"/>
    </location>
</feature>
<name>A0AAU9MZZ4_9ASTR</name>
<feature type="compositionally biased region" description="Low complexity" evidence="1">
    <location>
        <begin position="308"/>
        <end position="321"/>
    </location>
</feature>
<organism evidence="2 3">
    <name type="scientific">Lactuca virosa</name>
    <dbReference type="NCBI Taxonomy" id="75947"/>
    <lineage>
        <taxon>Eukaryota</taxon>
        <taxon>Viridiplantae</taxon>
        <taxon>Streptophyta</taxon>
        <taxon>Embryophyta</taxon>
        <taxon>Tracheophyta</taxon>
        <taxon>Spermatophyta</taxon>
        <taxon>Magnoliopsida</taxon>
        <taxon>eudicotyledons</taxon>
        <taxon>Gunneridae</taxon>
        <taxon>Pentapetalae</taxon>
        <taxon>asterids</taxon>
        <taxon>campanulids</taxon>
        <taxon>Asterales</taxon>
        <taxon>Asteraceae</taxon>
        <taxon>Cichorioideae</taxon>
        <taxon>Cichorieae</taxon>
        <taxon>Lactucinae</taxon>
        <taxon>Lactuca</taxon>
    </lineage>
</organism>
<evidence type="ECO:0000313" key="2">
    <source>
        <dbReference type="EMBL" id="CAH1431975.1"/>
    </source>
</evidence>
<feature type="region of interest" description="Disordered" evidence="1">
    <location>
        <begin position="130"/>
        <end position="153"/>
    </location>
</feature>
<keyword evidence="3" id="KW-1185">Reference proteome</keyword>
<accession>A0AAU9MZZ4</accession>
<comment type="caution">
    <text evidence="2">The sequence shown here is derived from an EMBL/GenBank/DDBJ whole genome shotgun (WGS) entry which is preliminary data.</text>
</comment>
<dbReference type="EMBL" id="CAKMRJ010003334">
    <property type="protein sequence ID" value="CAH1431975.1"/>
    <property type="molecule type" value="Genomic_DNA"/>
</dbReference>
<dbReference type="Proteomes" id="UP001157418">
    <property type="component" value="Unassembled WGS sequence"/>
</dbReference>
<sequence length="354" mass="39600">MKQSRKSAKVIFQGLKELVKFGKFTEVEDIVAASSINVEIAEEHVAPQSKFQFSFEEVEISDDEEEKVQEKDMTENELEDFLQSFSIPEEHVVVTLSVVTERDHDSTVQSYTPTSEQVDALIAELQRTARKPTQTVPVTTKPPSESDQEDLSHVLLPKKRKRRDPRPGVLITDLVQTASTPIESSFVAYNIESTITESSPVIQEISSTLHGSTSMDQDFECPIVEQEVLPSNRVFDLEQSSAKKDLIIGKQEIRISDLEKENSIKDAKISELANLGGLNVLFFDLKQRLHQKFGDDFQPLSVEGEKLSTSSSGPINPSSQPTSERVVRPTPDAILDRFLSSGPSSAHHERERVH</sequence>